<accession>A0ABQ3WZV9</accession>
<feature type="transmembrane region" description="Helical" evidence="1">
    <location>
        <begin position="73"/>
        <end position="97"/>
    </location>
</feature>
<gene>
    <name evidence="2" type="ORF">Aco03nite_002150</name>
</gene>
<dbReference type="EMBL" id="BOMG01000004">
    <property type="protein sequence ID" value="GID51811.1"/>
    <property type="molecule type" value="Genomic_DNA"/>
</dbReference>
<evidence type="ECO:0000313" key="3">
    <source>
        <dbReference type="Proteomes" id="UP000612282"/>
    </source>
</evidence>
<dbReference type="Pfam" id="PF10825">
    <property type="entry name" value="DUF2752"/>
    <property type="match status" value="1"/>
</dbReference>
<comment type="caution">
    <text evidence="2">The sequence shown here is derived from an EMBL/GenBank/DDBJ whole genome shotgun (WGS) entry which is preliminary data.</text>
</comment>
<organism evidence="2 3">
    <name type="scientific">Actinoplanes couchii</name>
    <dbReference type="NCBI Taxonomy" id="403638"/>
    <lineage>
        <taxon>Bacteria</taxon>
        <taxon>Bacillati</taxon>
        <taxon>Actinomycetota</taxon>
        <taxon>Actinomycetes</taxon>
        <taxon>Micromonosporales</taxon>
        <taxon>Micromonosporaceae</taxon>
        <taxon>Actinoplanes</taxon>
    </lineage>
</organism>
<evidence type="ECO:0000256" key="1">
    <source>
        <dbReference type="SAM" id="Phobius"/>
    </source>
</evidence>
<keyword evidence="3" id="KW-1185">Reference proteome</keyword>
<dbReference type="InterPro" id="IPR021215">
    <property type="entry name" value="DUF2752"/>
</dbReference>
<proteinExistence type="predicted"/>
<keyword evidence="1" id="KW-0812">Transmembrane</keyword>
<evidence type="ECO:0008006" key="4">
    <source>
        <dbReference type="Google" id="ProtNLM"/>
    </source>
</evidence>
<dbReference type="RefSeq" id="WP_203792638.1">
    <property type="nucleotide sequence ID" value="NZ_BAAAQE010000090.1"/>
</dbReference>
<protein>
    <recommendedName>
        <fullName evidence="4">DUF2752 domain-containing protein</fullName>
    </recommendedName>
</protein>
<keyword evidence="1" id="KW-0472">Membrane</keyword>
<keyword evidence="1" id="KW-1133">Transmembrane helix</keyword>
<name>A0ABQ3WZV9_9ACTN</name>
<dbReference type="Proteomes" id="UP000612282">
    <property type="component" value="Unassembled WGS sequence"/>
</dbReference>
<sequence length="130" mass="13639">MRLFSVPERIGGFGWLVAAAATVWPALVDHTGAALPCPLRTVTGIPCPGCGLTTAAVALVRGQFGAAIEANPLIFGLAAFTVAVVPLVALRAVGLLGPPRPWSSERRRLMGWIAGLLAVASWLYQLQRLV</sequence>
<evidence type="ECO:0000313" key="2">
    <source>
        <dbReference type="EMBL" id="GID51811.1"/>
    </source>
</evidence>
<reference evidence="2 3" key="1">
    <citation type="submission" date="2021-01" db="EMBL/GenBank/DDBJ databases">
        <title>Whole genome shotgun sequence of Actinoplanes couchii NBRC 106145.</title>
        <authorList>
            <person name="Komaki H."/>
            <person name="Tamura T."/>
        </authorList>
    </citation>
    <scope>NUCLEOTIDE SEQUENCE [LARGE SCALE GENOMIC DNA]</scope>
    <source>
        <strain evidence="2 3">NBRC 106145</strain>
    </source>
</reference>
<feature type="transmembrane region" description="Helical" evidence="1">
    <location>
        <begin position="109"/>
        <end position="126"/>
    </location>
</feature>